<dbReference type="InterPro" id="IPR012725">
    <property type="entry name" value="Chaperone_DnaK"/>
</dbReference>
<comment type="function">
    <text evidence="8">Acts as a chaperone.</text>
</comment>
<proteinExistence type="evidence at transcript level"/>
<keyword evidence="7 8" id="KW-0143">Chaperone</keyword>
<evidence type="ECO:0000256" key="4">
    <source>
        <dbReference type="ARBA" id="ARBA00022741"/>
    </source>
</evidence>
<evidence type="ECO:0000256" key="1">
    <source>
        <dbReference type="ARBA" id="ARBA00007381"/>
    </source>
</evidence>
<dbReference type="PROSITE" id="PS01036">
    <property type="entry name" value="HSP70_3"/>
    <property type="match status" value="1"/>
</dbReference>
<dbReference type="Gene3D" id="1.20.1270.10">
    <property type="match status" value="1"/>
</dbReference>
<dbReference type="InterPro" id="IPR029047">
    <property type="entry name" value="HSP70_peptide-bd_sf"/>
</dbReference>
<dbReference type="GO" id="GO:0051082">
    <property type="term" value="F:unfolded protein binding"/>
    <property type="evidence" value="ECO:0007669"/>
    <property type="project" value="InterPro"/>
</dbReference>
<evidence type="ECO:0000256" key="5">
    <source>
        <dbReference type="ARBA" id="ARBA00022840"/>
    </source>
</evidence>
<dbReference type="Gene3D" id="2.60.34.10">
    <property type="entry name" value="Substrate Binding Domain Of DNAk, Chain A, domain 1"/>
    <property type="match status" value="1"/>
</dbReference>
<dbReference type="HOGENOM" id="CLU_005965_2_1_7"/>
<dbReference type="InterPro" id="IPR013126">
    <property type="entry name" value="Hsp_70_fam"/>
</dbReference>
<dbReference type="PROSITE" id="PS00297">
    <property type="entry name" value="HSP70_1"/>
    <property type="match status" value="1"/>
</dbReference>
<dbReference type="FunFam" id="3.30.420.40:FF:000004">
    <property type="entry name" value="Molecular chaperone DnaK"/>
    <property type="match status" value="1"/>
</dbReference>
<dbReference type="FunFam" id="3.90.640.10:FF:000003">
    <property type="entry name" value="Molecular chaperone DnaK"/>
    <property type="match status" value="1"/>
</dbReference>
<keyword evidence="4 8" id="KW-0547">Nucleotide-binding</keyword>
<feature type="coiled-coil region" evidence="10">
    <location>
        <begin position="246"/>
        <end position="277"/>
    </location>
</feature>
<dbReference type="SUPFAM" id="SSF100920">
    <property type="entry name" value="Heat shock protein 70kD (HSP70), peptide-binding domain"/>
    <property type="match status" value="1"/>
</dbReference>
<keyword evidence="3 8" id="KW-0597">Phosphoprotein</keyword>
<gene>
    <name evidence="8 12" type="primary">dnaK</name>
    <name evidence="12" type="ordered locus">HPIN_00530</name>
</gene>
<dbReference type="PANTHER" id="PTHR19375">
    <property type="entry name" value="HEAT SHOCK PROTEIN 70KDA"/>
    <property type="match status" value="1"/>
</dbReference>
<evidence type="ECO:0000256" key="6">
    <source>
        <dbReference type="ARBA" id="ARBA00023016"/>
    </source>
</evidence>
<evidence type="ECO:0000313" key="12">
    <source>
        <dbReference type="EMBL" id="ADU79363.1"/>
    </source>
</evidence>
<dbReference type="Gene3D" id="3.30.420.40">
    <property type="match status" value="2"/>
</dbReference>
<dbReference type="HAMAP" id="MF_00332">
    <property type="entry name" value="DnaK"/>
    <property type="match status" value="1"/>
</dbReference>
<sequence>MGKVIGIDLGTTNSAMAVYEGNEAKIIANKEGKNTTPSVVAFTDKGEILVGESAKRQAVTNPEKTIYSIKRIMGLMFNEDKAKEAEKRLPYKIVDRNGACAIEISGKVYTPQEISAKILMKLKEDAESYLGESVTEAVITVPAYFNDSQRKATKEAGTIAGLNVLRIINEPTSAALAYGLDKKESEKIMVYDLGGGTFDVTVLETGDNVVEVLATGGDAFLGGDDFDNRVIDFLASEFKSETGIEIKNDVMALQRLKEAAENAKKELSSAMETEINLPFITADATGPKHLVKKLTRAKFESLTEDLVEETISKIESVIKDAGLTKNEISEVVMVGGSTRIPKVQERVKAFIHKELNKSVNPDEVVAVGASIQGGVLKGDVKDVLLLDVTPLSLGIETLGGVMTKVIDRGTTVPAKKSQVFSTAEDNQPAVSIMVLQGERELARDNKSLGKFDLQGIAPAPRGVPQIEVTFDIDANGILTVSAQDKNTGKSQEIKISGSSGLSDSEIEKMVKDAELHKEEDARKKEVIEARNHADSLAHQTQKSLDEHKTNLNENDANEIQNAINALKDCVKNDNATKAELEDKTKALAQAAQKLGEAMANKNNAEQPKKKDDDVIDAEVE</sequence>
<dbReference type="Pfam" id="PF00012">
    <property type="entry name" value="HSP70"/>
    <property type="match status" value="1"/>
</dbReference>
<dbReference type="CDD" id="cd10234">
    <property type="entry name" value="ASKHA_NBD_HSP70_DnaK-like"/>
    <property type="match status" value="1"/>
</dbReference>
<protein>
    <recommendedName>
        <fullName evidence="2 8">Chaperone protein DnaK</fullName>
    </recommendedName>
    <alternativeName>
        <fullName evidence="8">HSP70</fullName>
    </alternativeName>
    <alternativeName>
        <fullName evidence="8">Heat shock 70 kDa protein</fullName>
    </alternativeName>
    <alternativeName>
        <fullName evidence="8">Heat shock protein 70</fullName>
    </alternativeName>
</protein>
<dbReference type="SUPFAM" id="SSF53067">
    <property type="entry name" value="Actin-like ATPase domain"/>
    <property type="match status" value="2"/>
</dbReference>
<name>E8QDP7_HELP7</name>
<evidence type="ECO:0000256" key="7">
    <source>
        <dbReference type="ARBA" id="ARBA00023186"/>
    </source>
</evidence>
<dbReference type="NCBIfam" id="NF003520">
    <property type="entry name" value="PRK05183.1"/>
    <property type="match status" value="1"/>
</dbReference>
<feature type="modified residue" description="Phosphothreonine; by autocatalysis" evidence="8">
    <location>
        <position position="197"/>
    </location>
</feature>
<keyword evidence="10" id="KW-0175">Coiled coil</keyword>
<organism evidence="12 13">
    <name type="scientific">Helicobacter pylori (strain India7)</name>
    <dbReference type="NCBI Taxonomy" id="907238"/>
    <lineage>
        <taxon>Bacteria</taxon>
        <taxon>Pseudomonadati</taxon>
        <taxon>Campylobacterota</taxon>
        <taxon>Epsilonproteobacteria</taxon>
        <taxon>Campylobacterales</taxon>
        <taxon>Helicobacteraceae</taxon>
        <taxon>Helicobacter</taxon>
    </lineage>
</organism>
<keyword evidence="5 8" id="KW-0067">ATP-binding</keyword>
<dbReference type="FunFam" id="2.60.34.10:FF:000014">
    <property type="entry name" value="Chaperone protein DnaK HSP70"/>
    <property type="match status" value="1"/>
</dbReference>
<dbReference type="AlphaFoldDB" id="E8QDP7"/>
<keyword evidence="6 8" id="KW-0346">Stress response</keyword>
<evidence type="ECO:0000256" key="11">
    <source>
        <dbReference type="SAM" id="MobiDB-lite"/>
    </source>
</evidence>
<dbReference type="NCBIfam" id="NF001413">
    <property type="entry name" value="PRK00290.1"/>
    <property type="match status" value="1"/>
</dbReference>
<feature type="region of interest" description="Disordered" evidence="11">
    <location>
        <begin position="591"/>
        <end position="620"/>
    </location>
</feature>
<dbReference type="PRINTS" id="PR00301">
    <property type="entry name" value="HEATSHOCK70"/>
</dbReference>
<dbReference type="PATRIC" id="fig|907238.3.peg.107"/>
<dbReference type="InterPro" id="IPR018181">
    <property type="entry name" value="Heat_shock_70_CS"/>
</dbReference>
<dbReference type="SUPFAM" id="SSF100934">
    <property type="entry name" value="Heat shock protein 70kD (HSP70), C-terminal subdomain"/>
    <property type="match status" value="1"/>
</dbReference>
<dbReference type="GO" id="GO:0005524">
    <property type="term" value="F:ATP binding"/>
    <property type="evidence" value="ECO:0007669"/>
    <property type="project" value="UniProtKB-UniRule"/>
</dbReference>
<evidence type="ECO:0000256" key="9">
    <source>
        <dbReference type="RuleBase" id="RU003322"/>
    </source>
</evidence>
<dbReference type="GO" id="GO:0140662">
    <property type="term" value="F:ATP-dependent protein folding chaperone"/>
    <property type="evidence" value="ECO:0007669"/>
    <property type="project" value="InterPro"/>
</dbReference>
<dbReference type="InterPro" id="IPR043129">
    <property type="entry name" value="ATPase_NBD"/>
</dbReference>
<dbReference type="InterPro" id="IPR029048">
    <property type="entry name" value="HSP70_C_sf"/>
</dbReference>
<comment type="induction">
    <text evidence="8">By stress conditions e.g. heat shock.</text>
</comment>
<dbReference type="FunFam" id="1.20.1270.10:FF:000001">
    <property type="entry name" value="Molecular chaperone DnaK"/>
    <property type="match status" value="1"/>
</dbReference>
<evidence type="ECO:0000256" key="2">
    <source>
        <dbReference type="ARBA" id="ARBA00014415"/>
    </source>
</evidence>
<dbReference type="Gene3D" id="3.90.640.10">
    <property type="entry name" value="Actin, Chain A, domain 4"/>
    <property type="match status" value="1"/>
</dbReference>
<reference evidence="13" key="1">
    <citation type="submission" date="2010-11" db="EMBL/GenBank/DDBJ databases">
        <title>Genome sequence of Helicobacter pylori strain India7.</title>
        <authorList>
            <person name="Kersulyte D."/>
            <person name="Mukhopadhyay A."/>
            <person name="Choudhury A."/>
            <person name="Nair G.B."/>
            <person name="Berg D.E."/>
        </authorList>
    </citation>
    <scope>NUCLEOTIDE SEQUENCE [LARGE SCALE GENOMIC DNA]</scope>
    <source>
        <strain evidence="13">India7</strain>
    </source>
</reference>
<evidence type="ECO:0000256" key="8">
    <source>
        <dbReference type="HAMAP-Rule" id="MF_00332"/>
    </source>
</evidence>
<dbReference type="RefSeq" id="WP_014536051.1">
    <property type="nucleotide sequence ID" value="NC_017372.1"/>
</dbReference>
<accession>E8QDP7</accession>
<evidence type="ECO:0000256" key="3">
    <source>
        <dbReference type="ARBA" id="ARBA00022553"/>
    </source>
</evidence>
<dbReference type="EMBL" id="CP002331">
    <property type="protein sequence ID" value="ADU79363.1"/>
    <property type="molecule type" value="Genomic_DNA"/>
</dbReference>
<comment type="similarity">
    <text evidence="1 8 9">Belongs to the heat shock protein 70 family.</text>
</comment>
<dbReference type="NCBIfam" id="TIGR02350">
    <property type="entry name" value="prok_dnaK"/>
    <property type="match status" value="1"/>
</dbReference>
<evidence type="ECO:0000313" key="13">
    <source>
        <dbReference type="Proteomes" id="UP000009059"/>
    </source>
</evidence>
<dbReference type="KEGG" id="hpn:HPIN_00530"/>
<evidence type="ECO:0000256" key="10">
    <source>
        <dbReference type="SAM" id="Coils"/>
    </source>
</evidence>
<dbReference type="PROSITE" id="PS00329">
    <property type="entry name" value="HSP70_2"/>
    <property type="match status" value="1"/>
</dbReference>
<dbReference type="Proteomes" id="UP000009059">
    <property type="component" value="Chromosome"/>
</dbReference>